<dbReference type="OrthoDB" id="8564199at2"/>
<dbReference type="AlphaFoldDB" id="A0A419N4V9"/>
<gene>
    <name evidence="1" type="ORF">D6C13_19245</name>
</gene>
<dbReference type="EMBL" id="RAHH01000025">
    <property type="protein sequence ID" value="RJT40513.1"/>
    <property type="molecule type" value="Genomic_DNA"/>
</dbReference>
<dbReference type="Proteomes" id="UP000284908">
    <property type="component" value="Unassembled WGS sequence"/>
</dbReference>
<dbReference type="InterPro" id="IPR009678">
    <property type="entry name" value="Phage_tail_completion_R"/>
</dbReference>
<protein>
    <submittedName>
        <fullName evidence="1">Phage tail protein</fullName>
    </submittedName>
</protein>
<proteinExistence type="predicted"/>
<comment type="caution">
    <text evidence="1">The sequence shown here is derived from an EMBL/GenBank/DDBJ whole genome shotgun (WGS) entry which is preliminary data.</text>
</comment>
<dbReference type="RefSeq" id="WP_120134278.1">
    <property type="nucleotide sequence ID" value="NZ_RAHH01000025.1"/>
</dbReference>
<evidence type="ECO:0000313" key="2">
    <source>
        <dbReference type="Proteomes" id="UP000284908"/>
    </source>
</evidence>
<reference evidence="1 2" key="1">
    <citation type="submission" date="2018-09" db="EMBL/GenBank/DDBJ databases">
        <authorList>
            <person name="Le Fleche-Mateos A."/>
        </authorList>
    </citation>
    <scope>NUCLEOTIDE SEQUENCE [LARGE SCALE GENOMIC DNA]</scope>
    <source>
        <strain evidence="1 2">DSM 27399</strain>
    </source>
</reference>
<dbReference type="Pfam" id="PF06891">
    <property type="entry name" value="P2_Phage_GpR"/>
    <property type="match status" value="1"/>
</dbReference>
<organism evidence="1 2">
    <name type="scientific">Rahnella woolbedingensis</name>
    <dbReference type="NCBI Taxonomy" id="1510574"/>
    <lineage>
        <taxon>Bacteria</taxon>
        <taxon>Pseudomonadati</taxon>
        <taxon>Pseudomonadota</taxon>
        <taxon>Gammaproteobacteria</taxon>
        <taxon>Enterobacterales</taxon>
        <taxon>Yersiniaceae</taxon>
        <taxon>Rahnella</taxon>
    </lineage>
</organism>
<evidence type="ECO:0000313" key="1">
    <source>
        <dbReference type="EMBL" id="RJT40513.1"/>
    </source>
</evidence>
<keyword evidence="2" id="KW-1185">Reference proteome</keyword>
<accession>A0A419N4V9</accession>
<name>A0A419N4V9_9GAMM</name>
<sequence length="166" mass="18433">MQKPLQLQQRLIEQVPLQLQQRLIEQVPLLAASPDKLAIATGAGQVVATSAASLSFEYRYPLKLTVSDAAVPGEALIDQIVVVILDWLQVNQPEILGNAASRLTDFTFTQQEKTLVLTLQLTERVQVCDEDDVRTIIHLPEPPLPENVSLPREVYLNGELISSWTV</sequence>